<keyword evidence="2" id="KW-1185">Reference proteome</keyword>
<organism evidence="1 2">
    <name type="scientific">Symmachiella macrocystis</name>
    <dbReference type="NCBI Taxonomy" id="2527985"/>
    <lineage>
        <taxon>Bacteria</taxon>
        <taxon>Pseudomonadati</taxon>
        <taxon>Planctomycetota</taxon>
        <taxon>Planctomycetia</taxon>
        <taxon>Planctomycetales</taxon>
        <taxon>Planctomycetaceae</taxon>
        <taxon>Symmachiella</taxon>
    </lineage>
</organism>
<sequence length="69" mass="7804">MVKPRFVRCEQLARCDTAEIVGLSIVLYSMFSSVLDSIQKVWLTNIPFGNPLLSIGQADNQNETYPHTF</sequence>
<dbReference type="AlphaFoldDB" id="A0A5C6B4Y7"/>
<proteinExistence type="predicted"/>
<gene>
    <name evidence="1" type="ORF">CA54_57710</name>
</gene>
<reference evidence="1 2" key="1">
    <citation type="submission" date="2019-02" db="EMBL/GenBank/DDBJ databases">
        <title>Deep-cultivation of Planctomycetes and their phenomic and genomic characterization uncovers novel biology.</title>
        <authorList>
            <person name="Wiegand S."/>
            <person name="Jogler M."/>
            <person name="Boedeker C."/>
            <person name="Pinto D."/>
            <person name="Vollmers J."/>
            <person name="Rivas-Marin E."/>
            <person name="Kohn T."/>
            <person name="Peeters S.H."/>
            <person name="Heuer A."/>
            <person name="Rast P."/>
            <person name="Oberbeckmann S."/>
            <person name="Bunk B."/>
            <person name="Jeske O."/>
            <person name="Meyerdierks A."/>
            <person name="Storesund J.E."/>
            <person name="Kallscheuer N."/>
            <person name="Luecker S."/>
            <person name="Lage O.M."/>
            <person name="Pohl T."/>
            <person name="Merkel B.J."/>
            <person name="Hornburger P."/>
            <person name="Mueller R.-W."/>
            <person name="Bruemmer F."/>
            <person name="Labrenz M."/>
            <person name="Spormann A.M."/>
            <person name="Op Den Camp H."/>
            <person name="Overmann J."/>
            <person name="Amann R."/>
            <person name="Jetten M.S.M."/>
            <person name="Mascher T."/>
            <person name="Medema M.H."/>
            <person name="Devos D.P."/>
            <person name="Kaster A.-K."/>
            <person name="Ovreas L."/>
            <person name="Rohde M."/>
            <person name="Galperin M.Y."/>
            <person name="Jogler C."/>
        </authorList>
    </citation>
    <scope>NUCLEOTIDE SEQUENCE [LARGE SCALE GENOMIC DNA]</scope>
    <source>
        <strain evidence="1 2">CA54</strain>
    </source>
</reference>
<evidence type="ECO:0000313" key="2">
    <source>
        <dbReference type="Proteomes" id="UP000320735"/>
    </source>
</evidence>
<accession>A0A5C6B4Y7</accession>
<dbReference type="Proteomes" id="UP000320735">
    <property type="component" value="Unassembled WGS sequence"/>
</dbReference>
<name>A0A5C6B4Y7_9PLAN</name>
<evidence type="ECO:0000313" key="1">
    <source>
        <dbReference type="EMBL" id="TWU07365.1"/>
    </source>
</evidence>
<protein>
    <submittedName>
        <fullName evidence="1">Uncharacterized protein</fullName>
    </submittedName>
</protein>
<dbReference type="EMBL" id="SJPP01000003">
    <property type="protein sequence ID" value="TWU07365.1"/>
    <property type="molecule type" value="Genomic_DNA"/>
</dbReference>
<comment type="caution">
    <text evidence="1">The sequence shown here is derived from an EMBL/GenBank/DDBJ whole genome shotgun (WGS) entry which is preliminary data.</text>
</comment>